<dbReference type="GO" id="GO:0003677">
    <property type="term" value="F:DNA binding"/>
    <property type="evidence" value="ECO:0007669"/>
    <property type="project" value="UniProtKB-UniRule"/>
</dbReference>
<dbReference type="InterPro" id="IPR047296">
    <property type="entry name" value="GIY-YIG_UvrC_Cho"/>
</dbReference>
<dbReference type="GO" id="GO:0009381">
    <property type="term" value="F:excinuclease ABC activity"/>
    <property type="evidence" value="ECO:0007669"/>
    <property type="project" value="UniProtKB-UniRule"/>
</dbReference>
<dbReference type="Pfam" id="PF12826">
    <property type="entry name" value="HHH_2"/>
    <property type="match status" value="1"/>
</dbReference>
<proteinExistence type="inferred from homology"/>
<dbReference type="Pfam" id="PF22920">
    <property type="entry name" value="UvrC_RNaseH"/>
    <property type="match status" value="1"/>
</dbReference>
<comment type="caution">
    <text evidence="11">The sequence shown here is derived from an EMBL/GenBank/DDBJ whole genome shotgun (WGS) entry which is preliminary data.</text>
</comment>
<dbReference type="Gene3D" id="1.10.150.20">
    <property type="entry name" value="5' to 3' exonuclease, C-terminal subdomain"/>
    <property type="match status" value="1"/>
</dbReference>
<evidence type="ECO:0000256" key="6">
    <source>
        <dbReference type="ARBA" id="ARBA00023236"/>
    </source>
</evidence>
<keyword evidence="6 7" id="KW-0742">SOS response</keyword>
<dbReference type="SUPFAM" id="SSF82771">
    <property type="entry name" value="GIY-YIG endonuclease"/>
    <property type="match status" value="1"/>
</dbReference>
<evidence type="ECO:0000259" key="9">
    <source>
        <dbReference type="PROSITE" id="PS50164"/>
    </source>
</evidence>
<dbReference type="InterPro" id="IPR003583">
    <property type="entry name" value="Hlx-hairpin-Hlx_DNA-bd_motif"/>
</dbReference>
<dbReference type="Gene3D" id="3.30.420.340">
    <property type="entry name" value="UvrC, RNAse H endonuclease domain"/>
    <property type="match status" value="1"/>
</dbReference>
<evidence type="ECO:0000256" key="7">
    <source>
        <dbReference type="HAMAP-Rule" id="MF_00203"/>
    </source>
</evidence>
<dbReference type="GO" id="GO:0006289">
    <property type="term" value="P:nucleotide-excision repair"/>
    <property type="evidence" value="ECO:0007669"/>
    <property type="project" value="UniProtKB-UniRule"/>
</dbReference>
<dbReference type="PROSITE" id="PS50151">
    <property type="entry name" value="UVR"/>
    <property type="match status" value="1"/>
</dbReference>
<evidence type="ECO:0000256" key="5">
    <source>
        <dbReference type="ARBA" id="ARBA00023204"/>
    </source>
</evidence>
<dbReference type="InterPro" id="IPR036876">
    <property type="entry name" value="UVR_dom_sf"/>
</dbReference>
<evidence type="ECO:0000256" key="1">
    <source>
        <dbReference type="ARBA" id="ARBA00022490"/>
    </source>
</evidence>
<dbReference type="OrthoDB" id="9804933at2"/>
<dbReference type="InterPro" id="IPR038476">
    <property type="entry name" value="UvrC_RNase_H_dom_sf"/>
</dbReference>
<keyword evidence="4 7" id="KW-0267">Excision nuclease</keyword>
<dbReference type="SUPFAM" id="SSF46600">
    <property type="entry name" value="C-terminal UvrC-binding domain of UvrB"/>
    <property type="match status" value="1"/>
</dbReference>
<feature type="domain" description="UVR" evidence="8">
    <location>
        <begin position="206"/>
        <end position="241"/>
    </location>
</feature>
<dbReference type="PANTHER" id="PTHR30562:SF1">
    <property type="entry name" value="UVRABC SYSTEM PROTEIN C"/>
    <property type="match status" value="1"/>
</dbReference>
<dbReference type="Gene3D" id="3.40.1440.10">
    <property type="entry name" value="GIY-YIG endonuclease"/>
    <property type="match status" value="1"/>
</dbReference>
<dbReference type="Proteomes" id="UP000187404">
    <property type="component" value="Unassembled WGS sequence"/>
</dbReference>
<dbReference type="PROSITE" id="PS50164">
    <property type="entry name" value="GIY_YIG"/>
    <property type="match status" value="1"/>
</dbReference>
<dbReference type="SUPFAM" id="SSF47781">
    <property type="entry name" value="RuvA domain 2-like"/>
    <property type="match status" value="1"/>
</dbReference>
<dbReference type="STRING" id="1261640.BHK98_00375"/>
<evidence type="ECO:0000259" key="8">
    <source>
        <dbReference type="PROSITE" id="PS50151"/>
    </source>
</evidence>
<comment type="subunit">
    <text evidence="7">Interacts with UvrB in an incision complex.</text>
</comment>
<comment type="subcellular location">
    <subcellularLocation>
        <location evidence="7">Cytoplasm</location>
    </subcellularLocation>
</comment>
<dbReference type="InterPro" id="IPR010994">
    <property type="entry name" value="RuvA_2-like"/>
</dbReference>
<dbReference type="PANTHER" id="PTHR30562">
    <property type="entry name" value="UVRC/OXIDOREDUCTASE"/>
    <property type="match status" value="1"/>
</dbReference>
<dbReference type="InterPro" id="IPR035901">
    <property type="entry name" value="GIY-YIG_endonuc_sf"/>
</dbReference>
<dbReference type="PROSITE" id="PS50165">
    <property type="entry name" value="UVRC"/>
    <property type="match status" value="1"/>
</dbReference>
<keyword evidence="2 7" id="KW-0227">DNA damage</keyword>
<keyword evidence="3 7" id="KW-0228">DNA excision</keyword>
<keyword evidence="5 7" id="KW-0234">DNA repair</keyword>
<keyword evidence="12" id="KW-1185">Reference proteome</keyword>
<dbReference type="InterPro" id="IPR004791">
    <property type="entry name" value="UvrC"/>
</dbReference>
<gene>
    <name evidence="7" type="primary">uvrC</name>
    <name evidence="11" type="ORF">BHK98_00375</name>
</gene>
<evidence type="ECO:0000256" key="3">
    <source>
        <dbReference type="ARBA" id="ARBA00022769"/>
    </source>
</evidence>
<dbReference type="InterPro" id="IPR041663">
    <property type="entry name" value="DisA/LigA_HHH"/>
</dbReference>
<keyword evidence="1 7" id="KW-0963">Cytoplasm</keyword>
<dbReference type="InterPro" id="IPR050066">
    <property type="entry name" value="UvrABC_protein_C"/>
</dbReference>
<dbReference type="GO" id="GO:0009380">
    <property type="term" value="C:excinuclease repair complex"/>
    <property type="evidence" value="ECO:0007669"/>
    <property type="project" value="InterPro"/>
</dbReference>
<accession>A0A1Q9JEQ2</accession>
<comment type="function">
    <text evidence="7">The UvrABC repair system catalyzes the recognition and processing of DNA lesions. UvrC both incises the 5' and 3' sides of the lesion. The N-terminal half is responsible for the 3' incision and the C-terminal half is responsible for the 5' incision.</text>
</comment>
<dbReference type="Pfam" id="PF01541">
    <property type="entry name" value="GIY-YIG"/>
    <property type="match status" value="1"/>
</dbReference>
<reference evidence="11 12" key="1">
    <citation type="journal article" date="2016" name="Appl. Environ. Microbiol.">
        <title>Function and Phylogeny of Bacterial Butyryl Coenzyme A:Acetate Transferases and Their Diversity in the Proximal Colon of Swine.</title>
        <authorList>
            <person name="Trachsel J."/>
            <person name="Bayles D.O."/>
            <person name="Looft T."/>
            <person name="Levine U.Y."/>
            <person name="Allen H.K."/>
        </authorList>
    </citation>
    <scope>NUCLEOTIDE SEQUENCE [LARGE SCALE GENOMIC DNA]</scope>
    <source>
        <strain evidence="11 12">68-3-10</strain>
    </source>
</reference>
<evidence type="ECO:0000313" key="11">
    <source>
        <dbReference type="EMBL" id="OLR54679.1"/>
    </source>
</evidence>
<dbReference type="SMART" id="SM00278">
    <property type="entry name" value="HhH1"/>
    <property type="match status" value="2"/>
</dbReference>
<evidence type="ECO:0000313" key="12">
    <source>
        <dbReference type="Proteomes" id="UP000187404"/>
    </source>
</evidence>
<evidence type="ECO:0000256" key="2">
    <source>
        <dbReference type="ARBA" id="ARBA00022763"/>
    </source>
</evidence>
<dbReference type="EMBL" id="MJIE01000001">
    <property type="protein sequence ID" value="OLR54679.1"/>
    <property type="molecule type" value="Genomic_DNA"/>
</dbReference>
<dbReference type="SMART" id="SM00465">
    <property type="entry name" value="GIYc"/>
    <property type="match status" value="1"/>
</dbReference>
<sequence>MFDIRENLKKLPDTPGVYMHKDRLGQVIYVGKAVSLRSRVRQYFQKSYQSTSPKVRALAANIAEFEYITCSSEMEALILECNLIKKYMPKYNVLLRDDKTYPYIMVTTGETYPRVVKTRRIRKDGNRYFGPYSDAGAVNEIVDLFNSTYALKRCPAQKFPKSHRPCLNYFIGQCQGMCCPKDHEVNREEYMKNIDEIMQFLSGKDKPLLRRLTDRMQAASETMNYEEAARWRDAIRAVKALSETQRVTMITDKDMDVVLAVKDEERSFVVLFPVRDGKLSGRETFQIQTDAEDTRRDMVAEFIKQYYSQWAVVPPEILIEEELPEHALLEEFLSREGRRVHLTVPRRGDKRALLNLTRRDVAEMTKTLAVRAETKRERQDAVRLEMDAVLEAAGNPRQNRDEPVRVESYDISNTNGVDSVGAMVVFSGIDKIRRDYRRFKVRTVEGPDDYGSLQEILYRRYKRAVDGDPGFIRLPDIIMMDGGLGQVHAAQTVLNAMKLNIPVVGMAKDDHHRTRALVFGNGDEMDLRQHPVLFRYAGTVQEEVHRFAIDYHHQLHGKNSMHSALDDIPGVGPKRRNELLYHFKTIDAIRGATEEELSRVPSVTEQVARNIYEYFH</sequence>
<dbReference type="Pfam" id="PF02151">
    <property type="entry name" value="UVR"/>
    <property type="match status" value="1"/>
</dbReference>
<dbReference type="InterPro" id="IPR001943">
    <property type="entry name" value="UVR_dom"/>
</dbReference>
<dbReference type="CDD" id="cd10434">
    <property type="entry name" value="GIY-YIG_UvrC_Cho"/>
    <property type="match status" value="1"/>
</dbReference>
<dbReference type="GO" id="GO:0009432">
    <property type="term" value="P:SOS response"/>
    <property type="evidence" value="ECO:0007669"/>
    <property type="project" value="UniProtKB-UniRule"/>
</dbReference>
<comment type="similarity">
    <text evidence="7">Belongs to the UvrC family.</text>
</comment>
<name>A0A1Q9JEQ2_9FIRM</name>
<evidence type="ECO:0000259" key="10">
    <source>
        <dbReference type="PROSITE" id="PS50165"/>
    </source>
</evidence>
<dbReference type="HAMAP" id="MF_00203">
    <property type="entry name" value="UvrC"/>
    <property type="match status" value="1"/>
</dbReference>
<dbReference type="InterPro" id="IPR000305">
    <property type="entry name" value="GIY-YIG_endonuc"/>
</dbReference>
<dbReference type="Gene3D" id="4.10.860.10">
    <property type="entry name" value="UVR domain"/>
    <property type="match status" value="1"/>
</dbReference>
<dbReference type="GO" id="GO:0005737">
    <property type="term" value="C:cytoplasm"/>
    <property type="evidence" value="ECO:0007669"/>
    <property type="project" value="UniProtKB-SubCell"/>
</dbReference>
<dbReference type="RefSeq" id="WP_075711700.1">
    <property type="nucleotide sequence ID" value="NZ_MJIE01000001.1"/>
</dbReference>
<dbReference type="AlphaFoldDB" id="A0A1Q9JEQ2"/>
<dbReference type="FunFam" id="3.40.1440.10:FF:000001">
    <property type="entry name" value="UvrABC system protein C"/>
    <property type="match status" value="1"/>
</dbReference>
<evidence type="ECO:0000256" key="4">
    <source>
        <dbReference type="ARBA" id="ARBA00022881"/>
    </source>
</evidence>
<protein>
    <recommendedName>
        <fullName evidence="7">UvrABC system protein C</fullName>
        <shortName evidence="7">Protein UvrC</shortName>
    </recommendedName>
    <alternativeName>
        <fullName evidence="7">Excinuclease ABC subunit C</fullName>
    </alternativeName>
</protein>
<feature type="domain" description="GIY-YIG" evidence="9">
    <location>
        <begin position="13"/>
        <end position="93"/>
    </location>
</feature>
<dbReference type="InterPro" id="IPR001162">
    <property type="entry name" value="UvrC_RNase_H_dom"/>
</dbReference>
<organism evidence="11 12">
    <name type="scientific">Hornefia porci</name>
    <dbReference type="NCBI Taxonomy" id="2652292"/>
    <lineage>
        <taxon>Bacteria</taxon>
        <taxon>Bacillati</taxon>
        <taxon>Bacillota</taxon>
        <taxon>Clostridia</taxon>
        <taxon>Peptostreptococcales</taxon>
        <taxon>Anaerovoracaceae</taxon>
        <taxon>Hornefia</taxon>
    </lineage>
</organism>
<dbReference type="Pfam" id="PF08459">
    <property type="entry name" value="UvrC_RNaseH_dom"/>
    <property type="match status" value="1"/>
</dbReference>
<feature type="domain" description="UvrC family homology region profile" evidence="10">
    <location>
        <begin position="269"/>
        <end position="494"/>
    </location>
</feature>
<dbReference type="NCBIfam" id="TIGR00194">
    <property type="entry name" value="uvrC"/>
    <property type="match status" value="1"/>
</dbReference>